<evidence type="ECO:0000256" key="5">
    <source>
        <dbReference type="ARBA" id="ARBA00023242"/>
    </source>
</evidence>
<evidence type="ECO:0000313" key="7">
    <source>
        <dbReference type="Proteomes" id="UP001187192"/>
    </source>
</evidence>
<dbReference type="PANTHER" id="PTHR47287:SF15">
    <property type="entry name" value="ZINC FINGER PROTEIN 3-LIKE"/>
    <property type="match status" value="1"/>
</dbReference>
<evidence type="ECO:0000256" key="4">
    <source>
        <dbReference type="ARBA" id="ARBA00022833"/>
    </source>
</evidence>
<proteinExistence type="predicted"/>
<accession>A0AA88AVS9</accession>
<keyword evidence="5" id="KW-0539">Nucleus</keyword>
<evidence type="ECO:0000256" key="1">
    <source>
        <dbReference type="ARBA" id="ARBA00004123"/>
    </source>
</evidence>
<sequence>MRPLLFSKIKVSSTMKPPGDSVVDDHQQPCTELNLLRCFSDYSPRPEMSNSSNNGAQMDKKVAGMNTNFRALGGHQNAHKQERALLKREYKGIKSISTTSGDSFDVLQNIGTTRKPLGVHSRSVMIHKPSSFQDHGRNPNYWSSPTTIINDRWPIIRAPVLNLLTTILPPPQYLLPARDGRFRPAVVAGYDVDGPLAMAGDFFSHIPGLGSMAYVSHSSRISTHEGSSLELDLSLKL</sequence>
<evidence type="ECO:0000313" key="6">
    <source>
        <dbReference type="EMBL" id="GMN53281.1"/>
    </source>
</evidence>
<evidence type="ECO:0000256" key="3">
    <source>
        <dbReference type="ARBA" id="ARBA00022771"/>
    </source>
</evidence>
<comment type="caution">
    <text evidence="6">The sequence shown here is derived from an EMBL/GenBank/DDBJ whole genome shotgun (WGS) entry which is preliminary data.</text>
</comment>
<comment type="subcellular location">
    <subcellularLocation>
        <location evidence="1">Nucleus</location>
    </subcellularLocation>
</comment>
<keyword evidence="3" id="KW-0863">Zinc-finger</keyword>
<dbReference type="GO" id="GO:0008270">
    <property type="term" value="F:zinc ion binding"/>
    <property type="evidence" value="ECO:0007669"/>
    <property type="project" value="UniProtKB-KW"/>
</dbReference>
<dbReference type="EMBL" id="BTGU01000045">
    <property type="protein sequence ID" value="GMN53281.1"/>
    <property type="molecule type" value="Genomic_DNA"/>
</dbReference>
<dbReference type="GO" id="GO:0009788">
    <property type="term" value="P:negative regulation of abscisic acid-activated signaling pathway"/>
    <property type="evidence" value="ECO:0007669"/>
    <property type="project" value="InterPro"/>
</dbReference>
<organism evidence="6 7">
    <name type="scientific">Ficus carica</name>
    <name type="common">Common fig</name>
    <dbReference type="NCBI Taxonomy" id="3494"/>
    <lineage>
        <taxon>Eukaryota</taxon>
        <taxon>Viridiplantae</taxon>
        <taxon>Streptophyta</taxon>
        <taxon>Embryophyta</taxon>
        <taxon>Tracheophyta</taxon>
        <taxon>Spermatophyta</taxon>
        <taxon>Magnoliopsida</taxon>
        <taxon>eudicotyledons</taxon>
        <taxon>Gunneridae</taxon>
        <taxon>Pentapetalae</taxon>
        <taxon>rosids</taxon>
        <taxon>fabids</taxon>
        <taxon>Rosales</taxon>
        <taxon>Moraceae</taxon>
        <taxon>Ficeae</taxon>
        <taxon>Ficus</taxon>
    </lineage>
</organism>
<name>A0AA88AVS9_FICCA</name>
<keyword evidence="4" id="KW-0862">Zinc</keyword>
<keyword evidence="7" id="KW-1185">Reference proteome</keyword>
<reference evidence="6" key="1">
    <citation type="submission" date="2023-07" db="EMBL/GenBank/DDBJ databases">
        <title>draft genome sequence of fig (Ficus carica).</title>
        <authorList>
            <person name="Takahashi T."/>
            <person name="Nishimura K."/>
        </authorList>
    </citation>
    <scope>NUCLEOTIDE SEQUENCE</scope>
</reference>
<keyword evidence="2" id="KW-0479">Metal-binding</keyword>
<dbReference type="AlphaFoldDB" id="A0AA88AVS9"/>
<dbReference type="GO" id="GO:0005634">
    <property type="term" value="C:nucleus"/>
    <property type="evidence" value="ECO:0007669"/>
    <property type="project" value="UniProtKB-SubCell"/>
</dbReference>
<gene>
    <name evidence="6" type="ORF">TIFTF001_022420</name>
</gene>
<dbReference type="Proteomes" id="UP001187192">
    <property type="component" value="Unassembled WGS sequence"/>
</dbReference>
<evidence type="ECO:0000256" key="2">
    <source>
        <dbReference type="ARBA" id="ARBA00022723"/>
    </source>
</evidence>
<dbReference type="PANTHER" id="PTHR47287">
    <property type="entry name" value="C2H2 AND C2HC ZINC FINGERS SUPERFAMILY PROTEIN"/>
    <property type="match status" value="1"/>
</dbReference>
<dbReference type="InterPro" id="IPR044246">
    <property type="entry name" value="ZFP3-like"/>
</dbReference>
<protein>
    <submittedName>
        <fullName evidence="6">Uncharacterized protein</fullName>
    </submittedName>
</protein>